<dbReference type="EMBL" id="MNBE01000642">
    <property type="protein sequence ID" value="OKP01030.1"/>
    <property type="molecule type" value="Genomic_DNA"/>
</dbReference>
<organism evidence="1 2">
    <name type="scientific">Penicillium subrubescens</name>
    <dbReference type="NCBI Taxonomy" id="1316194"/>
    <lineage>
        <taxon>Eukaryota</taxon>
        <taxon>Fungi</taxon>
        <taxon>Dikarya</taxon>
        <taxon>Ascomycota</taxon>
        <taxon>Pezizomycotina</taxon>
        <taxon>Eurotiomycetes</taxon>
        <taxon>Eurotiomycetidae</taxon>
        <taxon>Eurotiales</taxon>
        <taxon>Aspergillaceae</taxon>
        <taxon>Penicillium</taxon>
    </lineage>
</organism>
<keyword evidence="2" id="KW-1185">Reference proteome</keyword>
<protein>
    <submittedName>
        <fullName evidence="1">Uncharacterized protein</fullName>
    </submittedName>
</protein>
<proteinExistence type="predicted"/>
<gene>
    <name evidence="1" type="ORF">PENSUB_7611</name>
</gene>
<name>A0A1Q5TLB8_9EURO</name>
<reference evidence="1 2" key="1">
    <citation type="submission" date="2016-10" db="EMBL/GenBank/DDBJ databases">
        <title>Genome sequence of the ascomycete fungus Penicillium subrubescens.</title>
        <authorList>
            <person name="De Vries R.P."/>
            <person name="Peng M."/>
            <person name="Dilokpimol A."/>
            <person name="Hilden K."/>
            <person name="Makela M.R."/>
            <person name="Grigoriev I."/>
            <person name="Riley R."/>
            <person name="Granchi Z."/>
        </authorList>
    </citation>
    <scope>NUCLEOTIDE SEQUENCE [LARGE SCALE GENOMIC DNA]</scope>
    <source>
        <strain evidence="1 2">CBS 132785</strain>
    </source>
</reference>
<dbReference type="Proteomes" id="UP000186955">
    <property type="component" value="Unassembled WGS sequence"/>
</dbReference>
<dbReference type="AlphaFoldDB" id="A0A1Q5TLB8"/>
<sequence>MRKNPDNLRNQCSLFGIENILVASYHTIQKYKIRETLSAGMSPRLKDMAYLPSLGAARLAGFGRGSGVSSHGCMEGLKIRRADLLHNQNGYSFRNQTGKQLDIMFWKMEK</sequence>
<evidence type="ECO:0000313" key="1">
    <source>
        <dbReference type="EMBL" id="OKP01030.1"/>
    </source>
</evidence>
<evidence type="ECO:0000313" key="2">
    <source>
        <dbReference type="Proteomes" id="UP000186955"/>
    </source>
</evidence>
<accession>A0A1Q5TLB8</accession>
<comment type="caution">
    <text evidence="1">The sequence shown here is derived from an EMBL/GenBank/DDBJ whole genome shotgun (WGS) entry which is preliminary data.</text>
</comment>